<evidence type="ECO:0000313" key="3">
    <source>
        <dbReference type="EMBL" id="GMG85775.1"/>
    </source>
</evidence>
<evidence type="ECO:0000256" key="2">
    <source>
        <dbReference type="SAM" id="Phobius"/>
    </source>
</evidence>
<reference evidence="3 4" key="1">
    <citation type="submission" date="2023-04" db="EMBL/GenBank/DDBJ databases">
        <title>Marinobulbifer ophiurae gen. nov., sp. Nov., isolate from tissue of brittle star Ophioplocus japonicus.</title>
        <authorList>
            <person name="Kawano K."/>
            <person name="Sawayama S."/>
            <person name="Nakagawa S."/>
        </authorList>
    </citation>
    <scope>NUCLEOTIDE SEQUENCE [LARGE SCALE GENOMIC DNA]</scope>
    <source>
        <strain evidence="3 4">NKW57</strain>
    </source>
</reference>
<keyword evidence="2" id="KW-1133">Transmembrane helix</keyword>
<evidence type="ECO:0000256" key="1">
    <source>
        <dbReference type="SAM" id="MobiDB-lite"/>
    </source>
</evidence>
<gene>
    <name evidence="3" type="ORF">MNKW57_00960</name>
</gene>
<name>A0ABQ6LUL6_9GAMM</name>
<feature type="transmembrane region" description="Helical" evidence="2">
    <location>
        <begin position="53"/>
        <end position="72"/>
    </location>
</feature>
<dbReference type="Proteomes" id="UP001224392">
    <property type="component" value="Unassembled WGS sequence"/>
</dbReference>
<dbReference type="EMBL" id="BSYJ01000001">
    <property type="protein sequence ID" value="GMG85775.1"/>
    <property type="molecule type" value="Genomic_DNA"/>
</dbReference>
<feature type="transmembrane region" description="Helical" evidence="2">
    <location>
        <begin position="29"/>
        <end position="47"/>
    </location>
</feature>
<organism evidence="3 4">
    <name type="scientific">Biformimicrobium ophioploci</name>
    <dbReference type="NCBI Taxonomy" id="3036711"/>
    <lineage>
        <taxon>Bacteria</taxon>
        <taxon>Pseudomonadati</taxon>
        <taxon>Pseudomonadota</taxon>
        <taxon>Gammaproteobacteria</taxon>
        <taxon>Cellvibrionales</taxon>
        <taxon>Microbulbiferaceae</taxon>
        <taxon>Biformimicrobium</taxon>
    </lineage>
</organism>
<feature type="transmembrane region" description="Helical" evidence="2">
    <location>
        <begin position="79"/>
        <end position="98"/>
    </location>
</feature>
<comment type="caution">
    <text evidence="3">The sequence shown here is derived from an EMBL/GenBank/DDBJ whole genome shotgun (WGS) entry which is preliminary data.</text>
</comment>
<feature type="region of interest" description="Disordered" evidence="1">
    <location>
        <begin position="1"/>
        <end position="21"/>
    </location>
</feature>
<keyword evidence="2" id="KW-0472">Membrane</keyword>
<dbReference type="RefSeq" id="WP_285762305.1">
    <property type="nucleotide sequence ID" value="NZ_BSYJ01000001.1"/>
</dbReference>
<protein>
    <submittedName>
        <fullName evidence="3">Uncharacterized protein</fullName>
    </submittedName>
</protein>
<proteinExistence type="predicted"/>
<keyword evidence="4" id="KW-1185">Reference proteome</keyword>
<accession>A0ABQ6LUL6</accession>
<evidence type="ECO:0000313" key="4">
    <source>
        <dbReference type="Proteomes" id="UP001224392"/>
    </source>
</evidence>
<keyword evidence="2" id="KW-0812">Transmembrane</keyword>
<sequence length="99" mass="10454">MTGETGAAAAESKKVAEETPAGHSRLEALLGWLGTALSIAGALLMSLNIPQSGLAYALFLPGSFCLLLWARLTGHKHQILLNSVFVSINLLGVARWILN</sequence>